<reference evidence="1" key="1">
    <citation type="submission" date="2022-08" db="EMBL/GenBank/DDBJ databases">
        <title>Genome Sequence of Lecanicillium fungicola.</title>
        <authorList>
            <person name="Buettner E."/>
        </authorList>
    </citation>
    <scope>NUCLEOTIDE SEQUENCE</scope>
    <source>
        <strain evidence="1">Babe33</strain>
    </source>
</reference>
<evidence type="ECO:0000313" key="2">
    <source>
        <dbReference type="Proteomes" id="UP001143910"/>
    </source>
</evidence>
<sequence length="111" mass="12517">MSLRVTDPDFENELSEKVKAAVNGKFGAFQYELPLALLLLPDPAEHAEEQLPCHESAEETTAISAHMSARIHAFYEQIAAACNEVKDLPARLGMELQIQEQRFDPRPPEWQ</sequence>
<evidence type="ECO:0000313" key="1">
    <source>
        <dbReference type="EMBL" id="KAJ2968803.1"/>
    </source>
</evidence>
<organism evidence="1 2">
    <name type="scientific">Zarea fungicola</name>
    <dbReference type="NCBI Taxonomy" id="93591"/>
    <lineage>
        <taxon>Eukaryota</taxon>
        <taxon>Fungi</taxon>
        <taxon>Dikarya</taxon>
        <taxon>Ascomycota</taxon>
        <taxon>Pezizomycotina</taxon>
        <taxon>Sordariomycetes</taxon>
        <taxon>Hypocreomycetidae</taxon>
        <taxon>Hypocreales</taxon>
        <taxon>Cordycipitaceae</taxon>
        <taxon>Zarea</taxon>
    </lineage>
</organism>
<dbReference type="EMBL" id="JANJQO010001896">
    <property type="protein sequence ID" value="KAJ2968803.1"/>
    <property type="molecule type" value="Genomic_DNA"/>
</dbReference>
<accession>A0ACC1MQ16</accession>
<comment type="caution">
    <text evidence="1">The sequence shown here is derived from an EMBL/GenBank/DDBJ whole genome shotgun (WGS) entry which is preliminary data.</text>
</comment>
<dbReference type="Proteomes" id="UP001143910">
    <property type="component" value="Unassembled WGS sequence"/>
</dbReference>
<keyword evidence="2" id="KW-1185">Reference proteome</keyword>
<gene>
    <name evidence="1" type="ORF">NQ176_g9004</name>
</gene>
<protein>
    <submittedName>
        <fullName evidence="1">Uncharacterized protein</fullName>
    </submittedName>
</protein>
<name>A0ACC1MQ16_9HYPO</name>
<proteinExistence type="predicted"/>